<evidence type="ECO:0000256" key="1">
    <source>
        <dbReference type="ARBA" id="ARBA00005594"/>
    </source>
</evidence>
<evidence type="ECO:0000256" key="10">
    <source>
        <dbReference type="RuleBase" id="RU363036"/>
    </source>
</evidence>
<dbReference type="GO" id="GO:0004830">
    <property type="term" value="F:tryptophan-tRNA ligase activity"/>
    <property type="evidence" value="ECO:0007669"/>
    <property type="project" value="UniProtKB-EC"/>
</dbReference>
<dbReference type="PANTHER" id="PTHR10055">
    <property type="entry name" value="TRYPTOPHANYL-TRNA SYNTHETASE"/>
    <property type="match status" value="1"/>
</dbReference>
<keyword evidence="7 10" id="KW-0030">Aminoacyl-tRNA synthetase</keyword>
<comment type="caution">
    <text evidence="11">The sequence shown here is derived from an EMBL/GenBank/DDBJ whole genome shotgun (WGS) entry which is preliminary data.</text>
</comment>
<organism evidence="11 12">
    <name type="scientific">Mytilus galloprovincialis</name>
    <name type="common">Mediterranean mussel</name>
    <dbReference type="NCBI Taxonomy" id="29158"/>
    <lineage>
        <taxon>Eukaryota</taxon>
        <taxon>Metazoa</taxon>
        <taxon>Spiralia</taxon>
        <taxon>Lophotrochozoa</taxon>
        <taxon>Mollusca</taxon>
        <taxon>Bivalvia</taxon>
        <taxon>Autobranchia</taxon>
        <taxon>Pteriomorphia</taxon>
        <taxon>Mytilida</taxon>
        <taxon>Mytiloidea</taxon>
        <taxon>Mytilidae</taxon>
        <taxon>Mytilinae</taxon>
        <taxon>Mytilus</taxon>
    </lineage>
</organism>
<dbReference type="InterPro" id="IPR002305">
    <property type="entry name" value="aa-tRNA-synth_Ic"/>
</dbReference>
<evidence type="ECO:0000256" key="3">
    <source>
        <dbReference type="ARBA" id="ARBA00022598"/>
    </source>
</evidence>
<dbReference type="GO" id="GO:0005737">
    <property type="term" value="C:cytoplasm"/>
    <property type="evidence" value="ECO:0007669"/>
    <property type="project" value="TreeGrafter"/>
</dbReference>
<accession>A0A3L5TT13</accession>
<evidence type="ECO:0000256" key="5">
    <source>
        <dbReference type="ARBA" id="ARBA00022840"/>
    </source>
</evidence>
<proteinExistence type="inferred from homology"/>
<evidence type="ECO:0000313" key="11">
    <source>
        <dbReference type="EMBL" id="OPL33042.1"/>
    </source>
</evidence>
<protein>
    <recommendedName>
        <fullName evidence="2">tryptophan--tRNA ligase</fullName>
        <ecNumber evidence="2">6.1.1.2</ecNumber>
    </recommendedName>
    <alternativeName>
        <fullName evidence="8">Tryptophanyl-tRNA synthetase</fullName>
    </alternativeName>
</protein>
<evidence type="ECO:0000313" key="12">
    <source>
        <dbReference type="Proteomes" id="UP000266721"/>
    </source>
</evidence>
<dbReference type="Gene3D" id="3.40.50.620">
    <property type="entry name" value="HUPs"/>
    <property type="match status" value="1"/>
</dbReference>
<dbReference type="GO" id="GO:0005524">
    <property type="term" value="F:ATP binding"/>
    <property type="evidence" value="ECO:0007669"/>
    <property type="project" value="UniProtKB-KW"/>
</dbReference>
<evidence type="ECO:0000256" key="8">
    <source>
        <dbReference type="ARBA" id="ARBA00030268"/>
    </source>
</evidence>
<dbReference type="PROSITE" id="PS00178">
    <property type="entry name" value="AA_TRNA_LIGASE_I"/>
    <property type="match status" value="1"/>
</dbReference>
<dbReference type="SMR" id="A0A3L5TT13"/>
<evidence type="ECO:0000256" key="4">
    <source>
        <dbReference type="ARBA" id="ARBA00022741"/>
    </source>
</evidence>
<dbReference type="FunFam" id="1.10.240.10:FF:000007">
    <property type="entry name" value="Tryptophan--tRNA ligase"/>
    <property type="match status" value="1"/>
</dbReference>
<gene>
    <name evidence="11" type="ORF">AM593_06519</name>
</gene>
<evidence type="ECO:0000256" key="7">
    <source>
        <dbReference type="ARBA" id="ARBA00023146"/>
    </source>
</evidence>
<dbReference type="Proteomes" id="UP000266721">
    <property type="component" value="Unassembled WGS sequence"/>
</dbReference>
<evidence type="ECO:0000256" key="9">
    <source>
        <dbReference type="ARBA" id="ARBA00049929"/>
    </source>
</evidence>
<dbReference type="PANTHER" id="PTHR10055:SF1">
    <property type="entry name" value="TRYPTOPHAN--TRNA LIGASE, CYTOPLASMIC"/>
    <property type="match status" value="1"/>
</dbReference>
<dbReference type="EMBL" id="KV585233">
    <property type="protein sequence ID" value="OPL33042.1"/>
    <property type="molecule type" value="Genomic_DNA"/>
</dbReference>
<evidence type="ECO:0000256" key="2">
    <source>
        <dbReference type="ARBA" id="ARBA00013161"/>
    </source>
</evidence>
<dbReference type="CDD" id="cd00806">
    <property type="entry name" value="TrpRS_core"/>
    <property type="match status" value="1"/>
</dbReference>
<sequence>MHQILDLVEKKKGFYLYTGRGPSSESMHLGHLIPFIFTKWLQDTFDVPLVIQMTDDEKFLWKDLTIEETNKLAHENAKDIIACGFDKDKTFIFSDKLVTFNQVKGIFGFTDSDSIGKISFPAIQATPSFSSAFPQIFNGKKDVPCLIPCAIDQDPYFRMTRDVAPRLGLHKPALLHSTFFPALQGAHGKMSASDPNSSIFLTDSDEQIKTKINKYAFSGGKPTEEEHRKHGGDCDTDVSYQYLTFFMEDDDKLSDIKSRYLSGKMLTGELKQELITVLQKLVGEHRKRRADWQNQHLVPRITIAIRQYSE</sequence>
<dbReference type="AlphaFoldDB" id="A0A3L5TT13"/>
<dbReference type="PRINTS" id="PR01039">
    <property type="entry name" value="TRNASYNTHTRP"/>
</dbReference>
<dbReference type="Gene3D" id="1.10.240.10">
    <property type="entry name" value="Tyrosyl-Transfer RNA Synthetase"/>
    <property type="match status" value="1"/>
</dbReference>
<comment type="similarity">
    <text evidence="1 10">Belongs to the class-I aminoacyl-tRNA synthetase family.</text>
</comment>
<evidence type="ECO:0000256" key="6">
    <source>
        <dbReference type="ARBA" id="ARBA00022917"/>
    </source>
</evidence>
<comment type="catalytic activity">
    <reaction evidence="9">
        <text>tRNA(Trp) + L-tryptophan + ATP = L-tryptophyl-tRNA(Trp) + AMP + diphosphate + H(+)</text>
        <dbReference type="Rhea" id="RHEA:24080"/>
        <dbReference type="Rhea" id="RHEA-COMP:9671"/>
        <dbReference type="Rhea" id="RHEA-COMP:9705"/>
        <dbReference type="ChEBI" id="CHEBI:15378"/>
        <dbReference type="ChEBI" id="CHEBI:30616"/>
        <dbReference type="ChEBI" id="CHEBI:33019"/>
        <dbReference type="ChEBI" id="CHEBI:57912"/>
        <dbReference type="ChEBI" id="CHEBI:78442"/>
        <dbReference type="ChEBI" id="CHEBI:78535"/>
        <dbReference type="ChEBI" id="CHEBI:456215"/>
        <dbReference type="EC" id="6.1.1.2"/>
    </reaction>
</comment>
<dbReference type="InterPro" id="IPR002306">
    <property type="entry name" value="Trp-tRNA-ligase"/>
</dbReference>
<dbReference type="Pfam" id="PF00579">
    <property type="entry name" value="tRNA-synt_1b"/>
    <property type="match status" value="1"/>
</dbReference>
<reference evidence="11 12" key="1">
    <citation type="journal article" date="2016" name="PLoS ONE">
        <title>A First Insight into the Genome of the Filter-Feeder Mussel Mytilus galloprovincialis.</title>
        <authorList>
            <person name="Murgarella M."/>
            <person name="Puiu D."/>
            <person name="Novoa B."/>
            <person name="Figueras A."/>
            <person name="Posada D."/>
            <person name="Canchaya C."/>
        </authorList>
    </citation>
    <scope>NUCLEOTIDE SEQUENCE [LARGE SCALE GENOMIC DNA]</scope>
    <source>
        <tissue evidence="11">Muscle</tissue>
    </source>
</reference>
<keyword evidence="12" id="KW-1185">Reference proteome</keyword>
<dbReference type="EC" id="6.1.1.2" evidence="2"/>
<name>A0A3L5TT13_MYTGA</name>
<dbReference type="NCBIfam" id="TIGR00233">
    <property type="entry name" value="trpS"/>
    <property type="match status" value="1"/>
</dbReference>
<feature type="non-terminal residue" evidence="11">
    <location>
        <position position="1"/>
    </location>
</feature>
<keyword evidence="4 10" id="KW-0547">Nucleotide-binding</keyword>
<dbReference type="InterPro" id="IPR014729">
    <property type="entry name" value="Rossmann-like_a/b/a_fold"/>
</dbReference>
<dbReference type="InterPro" id="IPR001412">
    <property type="entry name" value="aa-tRNA-synth_I_CS"/>
</dbReference>
<keyword evidence="3 10" id="KW-0436">Ligase</keyword>
<dbReference type="GO" id="GO:0006436">
    <property type="term" value="P:tryptophanyl-tRNA aminoacylation"/>
    <property type="evidence" value="ECO:0007669"/>
    <property type="project" value="InterPro"/>
</dbReference>
<keyword evidence="6 10" id="KW-0648">Protein biosynthesis</keyword>
<dbReference type="SUPFAM" id="SSF52374">
    <property type="entry name" value="Nucleotidylyl transferase"/>
    <property type="match status" value="1"/>
</dbReference>
<dbReference type="FunFam" id="3.40.50.620:FF:000454">
    <property type="entry name" value="Tryptophan--tRNA ligase, cytoplasmic"/>
    <property type="match status" value="1"/>
</dbReference>
<keyword evidence="5 10" id="KW-0067">ATP-binding</keyword>